<keyword evidence="2" id="KW-0804">Transcription</keyword>
<dbReference type="EMBL" id="FQYY01000020">
    <property type="protein sequence ID" value="SHJ25135.1"/>
    <property type="molecule type" value="Genomic_DNA"/>
</dbReference>
<evidence type="ECO:0000313" key="5">
    <source>
        <dbReference type="Proteomes" id="UP000184225"/>
    </source>
</evidence>
<dbReference type="PROSITE" id="PS51000">
    <property type="entry name" value="HTH_DEOR_2"/>
    <property type="match status" value="1"/>
</dbReference>
<evidence type="ECO:0000313" key="4">
    <source>
        <dbReference type="EMBL" id="SHJ25135.1"/>
    </source>
</evidence>
<dbReference type="InterPro" id="IPR036388">
    <property type="entry name" value="WH-like_DNA-bd_sf"/>
</dbReference>
<evidence type="ECO:0000256" key="2">
    <source>
        <dbReference type="ARBA" id="ARBA00023163"/>
    </source>
</evidence>
<dbReference type="PROSITE" id="PS52050">
    <property type="entry name" value="WYL"/>
    <property type="match status" value="1"/>
</dbReference>
<dbReference type="Gene3D" id="1.10.10.10">
    <property type="entry name" value="Winged helix-like DNA-binding domain superfamily/Winged helix DNA-binding domain"/>
    <property type="match status" value="1"/>
</dbReference>
<feature type="domain" description="HTH deoR-type" evidence="3">
    <location>
        <begin position="8"/>
        <end position="63"/>
    </location>
</feature>
<dbReference type="GO" id="GO:0003700">
    <property type="term" value="F:DNA-binding transcription factor activity"/>
    <property type="evidence" value="ECO:0007669"/>
    <property type="project" value="InterPro"/>
</dbReference>
<organism evidence="4 5">
    <name type="scientific">Mesonia phycicola</name>
    <dbReference type="NCBI Taxonomy" id="579105"/>
    <lineage>
        <taxon>Bacteria</taxon>
        <taxon>Pseudomonadati</taxon>
        <taxon>Bacteroidota</taxon>
        <taxon>Flavobacteriia</taxon>
        <taxon>Flavobacteriales</taxon>
        <taxon>Flavobacteriaceae</taxon>
        <taxon>Mesonia</taxon>
    </lineage>
</organism>
<dbReference type="InterPro" id="IPR001034">
    <property type="entry name" value="DeoR_HTH"/>
</dbReference>
<evidence type="ECO:0000256" key="1">
    <source>
        <dbReference type="ARBA" id="ARBA00023015"/>
    </source>
</evidence>
<proteinExistence type="predicted"/>
<name>A0A1M6HSH9_9FLAO</name>
<dbReference type="InterPro" id="IPR036390">
    <property type="entry name" value="WH_DNA-bd_sf"/>
</dbReference>
<dbReference type="AlphaFoldDB" id="A0A1M6HSH9"/>
<dbReference type="SUPFAM" id="SSF46785">
    <property type="entry name" value="Winged helix' DNA-binding domain"/>
    <property type="match status" value="1"/>
</dbReference>
<protein>
    <submittedName>
        <fullName evidence="4">WYL domain-containing protein</fullName>
    </submittedName>
</protein>
<dbReference type="InterPro" id="IPR013196">
    <property type="entry name" value="HTH_11"/>
</dbReference>
<dbReference type="RefSeq" id="WP_073153778.1">
    <property type="nucleotide sequence ID" value="NZ_FQYY01000020.1"/>
</dbReference>
<sequence length="229" mass="26913">MNENETKRLSRLTAILTRLQTKRLLTSTELADKFSVSVRTIYRDIRALEQAGVPIITEEGKGYSLMEGYKIPPVMFTEAQANALIIAEQLVLKNKDASFIKDYSEAIEKIKAVLRYSQKDKVNLLSERTRFDQNINRERNSNSLSELQFALTNFRLVNIDYINAGEKSTYRTIEPFALLSTENWLLVAYCQLRKEFRFFRLDRIKKLQVLNEHFEPHKMTLQEYFDKFH</sequence>
<dbReference type="OrthoDB" id="9815009at2"/>
<accession>A0A1M6HSH9</accession>
<dbReference type="Proteomes" id="UP000184225">
    <property type="component" value="Unassembled WGS sequence"/>
</dbReference>
<keyword evidence="1" id="KW-0805">Transcription regulation</keyword>
<dbReference type="PANTHER" id="PTHR34580:SF1">
    <property type="entry name" value="PROTEIN PAFC"/>
    <property type="match status" value="1"/>
</dbReference>
<dbReference type="PANTHER" id="PTHR34580">
    <property type="match status" value="1"/>
</dbReference>
<dbReference type="InterPro" id="IPR051534">
    <property type="entry name" value="CBASS_pafABC_assoc_protein"/>
</dbReference>
<dbReference type="InterPro" id="IPR026881">
    <property type="entry name" value="WYL_dom"/>
</dbReference>
<evidence type="ECO:0000259" key="3">
    <source>
        <dbReference type="PROSITE" id="PS51000"/>
    </source>
</evidence>
<dbReference type="Pfam" id="PF08279">
    <property type="entry name" value="HTH_11"/>
    <property type="match status" value="1"/>
</dbReference>
<dbReference type="Pfam" id="PF13280">
    <property type="entry name" value="WYL"/>
    <property type="match status" value="1"/>
</dbReference>
<dbReference type="STRING" id="579105.SAMN04488096_1205"/>
<gene>
    <name evidence="4" type="ORF">SAMN04488096_1205</name>
</gene>
<reference evidence="4 5" key="1">
    <citation type="submission" date="2016-11" db="EMBL/GenBank/DDBJ databases">
        <authorList>
            <person name="Jaros S."/>
            <person name="Januszkiewicz K."/>
            <person name="Wedrychowicz H."/>
        </authorList>
    </citation>
    <scope>NUCLEOTIDE SEQUENCE [LARGE SCALE GENOMIC DNA]</scope>
    <source>
        <strain evidence="4 5">DSM 21425</strain>
    </source>
</reference>
<keyword evidence="5" id="KW-1185">Reference proteome</keyword>